<reference evidence="3" key="1">
    <citation type="submission" date="2011-07" db="EMBL/GenBank/DDBJ databases">
        <authorList>
            <consortium name="Caenorhabditis brenneri Sequencing and Analysis Consortium"/>
            <person name="Wilson R.K."/>
        </authorList>
    </citation>
    <scope>NUCLEOTIDE SEQUENCE [LARGE SCALE GENOMIC DNA]</scope>
    <source>
        <strain evidence="3">PB2801</strain>
    </source>
</reference>
<dbReference type="HOGENOM" id="CLU_2348520_0_0_1"/>
<keyword evidence="1" id="KW-0472">Membrane</keyword>
<gene>
    <name evidence="2" type="ORF">CAEBREN_22136</name>
</gene>
<dbReference type="EMBL" id="GL379936">
    <property type="protein sequence ID" value="EGT36645.1"/>
    <property type="molecule type" value="Genomic_DNA"/>
</dbReference>
<evidence type="ECO:0000313" key="3">
    <source>
        <dbReference type="Proteomes" id="UP000008068"/>
    </source>
</evidence>
<keyword evidence="1" id="KW-0812">Transmembrane</keyword>
<sequence length="97" mass="11197">MFVYRFLSIIGVGPIVYFPFYSGSIFIHYIATEEVNEFKQLSVISWREGCYNMYIEDMTQMISPQGRKHRNTSRKPLELWTSVITSATRAGSTVTAM</sequence>
<protein>
    <submittedName>
        <fullName evidence="2">Uncharacterized protein</fullName>
    </submittedName>
</protein>
<dbReference type="InParanoid" id="G0NS76"/>
<dbReference type="AlphaFoldDB" id="G0NS76"/>
<proteinExistence type="predicted"/>
<organism evidence="3">
    <name type="scientific">Caenorhabditis brenneri</name>
    <name type="common">Nematode worm</name>
    <dbReference type="NCBI Taxonomy" id="135651"/>
    <lineage>
        <taxon>Eukaryota</taxon>
        <taxon>Metazoa</taxon>
        <taxon>Ecdysozoa</taxon>
        <taxon>Nematoda</taxon>
        <taxon>Chromadorea</taxon>
        <taxon>Rhabditida</taxon>
        <taxon>Rhabditina</taxon>
        <taxon>Rhabditomorpha</taxon>
        <taxon>Rhabditoidea</taxon>
        <taxon>Rhabditidae</taxon>
        <taxon>Peloderinae</taxon>
        <taxon>Caenorhabditis</taxon>
    </lineage>
</organism>
<evidence type="ECO:0000313" key="2">
    <source>
        <dbReference type="EMBL" id="EGT36645.1"/>
    </source>
</evidence>
<keyword evidence="3" id="KW-1185">Reference proteome</keyword>
<keyword evidence="1" id="KW-1133">Transmembrane helix</keyword>
<dbReference type="OrthoDB" id="5796311at2759"/>
<dbReference type="Proteomes" id="UP000008068">
    <property type="component" value="Unassembled WGS sequence"/>
</dbReference>
<feature type="transmembrane region" description="Helical" evidence="1">
    <location>
        <begin position="6"/>
        <end position="31"/>
    </location>
</feature>
<evidence type="ECO:0000256" key="1">
    <source>
        <dbReference type="SAM" id="Phobius"/>
    </source>
</evidence>
<name>G0NS76_CAEBE</name>
<accession>G0NS76</accession>